<evidence type="ECO:0000313" key="2">
    <source>
        <dbReference type="EMBL" id="OIO08126.1"/>
    </source>
</evidence>
<feature type="transmembrane region" description="Helical" evidence="1">
    <location>
        <begin position="27"/>
        <end position="50"/>
    </location>
</feature>
<reference evidence="2 3" key="1">
    <citation type="journal article" date="2016" name="Environ. Microbiol.">
        <title>Genomic resolution of a cold subsurface aquifer community provides metabolic insights for novel microbes adapted to high CO concentrations.</title>
        <authorList>
            <person name="Probst A.J."/>
            <person name="Castelle C.J."/>
            <person name="Singh A."/>
            <person name="Brown C.T."/>
            <person name="Anantharaman K."/>
            <person name="Sharon I."/>
            <person name="Hug L.A."/>
            <person name="Burstein D."/>
            <person name="Emerson J.B."/>
            <person name="Thomas B.C."/>
            <person name="Banfield J.F."/>
        </authorList>
    </citation>
    <scope>NUCLEOTIDE SEQUENCE [LARGE SCALE GENOMIC DNA]</scope>
    <source>
        <strain evidence="2">CG1_02_41_21</strain>
    </source>
</reference>
<name>A0A1J4TCB6_9BACT</name>
<proteinExistence type="predicted"/>
<comment type="caution">
    <text evidence="2">The sequence shown here is derived from an EMBL/GenBank/DDBJ whole genome shotgun (WGS) entry which is preliminary data.</text>
</comment>
<keyword evidence="1" id="KW-1133">Transmembrane helix</keyword>
<sequence>MVLGDSRRSIARIAIAMDYRKFQTQRFWWHLVSAPIVWLPLPAIIALDILGELYHQICFSIYGIAKVKRSAYIQIIDRNKLQYLNPLEKLGCMYCGYANGVLLYLKEIAGRTEKYWCGIKHQDKPGFKAQGYQTEGDFVPYGDEAQFKEKYPLK</sequence>
<gene>
    <name evidence="2" type="ORF">AUJ35_00860</name>
</gene>
<accession>A0A1J4TCB6</accession>
<organism evidence="2 3">
    <name type="scientific">Candidatus Falkowbacteria bacterium CG1_02_41_21</name>
    <dbReference type="NCBI Taxonomy" id="1805147"/>
    <lineage>
        <taxon>Bacteria</taxon>
        <taxon>Candidatus Falkowiibacteriota</taxon>
    </lineage>
</organism>
<evidence type="ECO:0000313" key="3">
    <source>
        <dbReference type="Proteomes" id="UP000182860"/>
    </source>
</evidence>
<dbReference type="EMBL" id="MNUV01000015">
    <property type="protein sequence ID" value="OIO08126.1"/>
    <property type="molecule type" value="Genomic_DNA"/>
</dbReference>
<dbReference type="AlphaFoldDB" id="A0A1J4TCB6"/>
<keyword evidence="1" id="KW-0812">Transmembrane</keyword>
<dbReference type="Proteomes" id="UP000182860">
    <property type="component" value="Unassembled WGS sequence"/>
</dbReference>
<keyword evidence="1" id="KW-0472">Membrane</keyword>
<protein>
    <submittedName>
        <fullName evidence="2">Uncharacterized protein</fullName>
    </submittedName>
</protein>
<evidence type="ECO:0000256" key="1">
    <source>
        <dbReference type="SAM" id="Phobius"/>
    </source>
</evidence>